<comment type="caution">
    <text evidence="1">The sequence shown here is derived from an EMBL/GenBank/DDBJ whole genome shotgun (WGS) entry which is preliminary data.</text>
</comment>
<evidence type="ECO:0000313" key="1">
    <source>
        <dbReference type="EMBL" id="MPM99540.1"/>
    </source>
</evidence>
<sequence>MFRGGGDGIIYRLGVLAYPIDDFHGMVYALGPEDGGPGHSIRQHLGPGSARFGYD</sequence>
<gene>
    <name evidence="1" type="ORF">SDC9_146732</name>
</gene>
<dbReference type="EMBL" id="VSSQ01045625">
    <property type="protein sequence ID" value="MPM99540.1"/>
    <property type="molecule type" value="Genomic_DNA"/>
</dbReference>
<accession>A0A645ECH0</accession>
<proteinExistence type="predicted"/>
<name>A0A645ECH0_9ZZZZ</name>
<reference evidence="1" key="1">
    <citation type="submission" date="2019-08" db="EMBL/GenBank/DDBJ databases">
        <authorList>
            <person name="Kucharzyk K."/>
            <person name="Murdoch R.W."/>
            <person name="Higgins S."/>
            <person name="Loffler F."/>
        </authorList>
    </citation>
    <scope>NUCLEOTIDE SEQUENCE</scope>
</reference>
<organism evidence="1">
    <name type="scientific">bioreactor metagenome</name>
    <dbReference type="NCBI Taxonomy" id="1076179"/>
    <lineage>
        <taxon>unclassified sequences</taxon>
        <taxon>metagenomes</taxon>
        <taxon>ecological metagenomes</taxon>
    </lineage>
</organism>
<dbReference type="AlphaFoldDB" id="A0A645ECH0"/>
<protein>
    <submittedName>
        <fullName evidence="1">Uncharacterized protein</fullName>
    </submittedName>
</protein>